<dbReference type="Gene3D" id="2.60.520.10">
    <property type="entry name" value="Phage fibre proteins"/>
    <property type="match status" value="1"/>
</dbReference>
<dbReference type="HOGENOM" id="CLU_1072813_0_0_9"/>
<gene>
    <name evidence="1" type="ordered locus">LEUM_1630</name>
</gene>
<dbReference type="EMBL" id="CP000414">
    <property type="protein sequence ID" value="ABJ62722.1"/>
    <property type="molecule type" value="Genomic_DNA"/>
</dbReference>
<name>Q03VQ0_LEUMM</name>
<evidence type="ECO:0000313" key="2">
    <source>
        <dbReference type="Proteomes" id="UP000000362"/>
    </source>
</evidence>
<dbReference type="KEGG" id="lme:LEUM_1630"/>
<organism evidence="1 2">
    <name type="scientific">Leuconostoc mesenteroides subsp. mesenteroides (strain ATCC 8293 / DSM 20343 / BCRC 11652 / CCM 1803 / JCM 6124 / NCDO 523 / NBRC 100496 / NCIMB 8023 / NCTC 12954 / NRRL B-1118 / 37Y)</name>
    <dbReference type="NCBI Taxonomy" id="203120"/>
    <lineage>
        <taxon>Bacteria</taxon>
        <taxon>Bacillati</taxon>
        <taxon>Bacillota</taxon>
        <taxon>Bacilli</taxon>
        <taxon>Lactobacillales</taxon>
        <taxon>Lactobacillaceae</taxon>
        <taxon>Leuconostoc</taxon>
    </lineage>
</organism>
<proteinExistence type="predicted"/>
<dbReference type="EnsemblBacteria" id="ABJ62722">
    <property type="protein sequence ID" value="ABJ62722"/>
    <property type="gene ID" value="LEUM_1630"/>
</dbReference>
<accession>Q03VQ0</accession>
<keyword evidence="2" id="KW-1185">Reference proteome</keyword>
<protein>
    <submittedName>
        <fullName evidence="1">Uncharacterized protein</fullName>
    </submittedName>
</protein>
<dbReference type="Proteomes" id="UP000000362">
    <property type="component" value="Chromosome"/>
</dbReference>
<dbReference type="RefSeq" id="WP_011680274.1">
    <property type="nucleotide sequence ID" value="NC_008531.1"/>
</dbReference>
<sequence length="268" mass="28690">MAITMYTSDRAFVTPREVASAQSALGGDTSGVLKRGKELKITVNGLTATVDTGQVIVLGRLVEVTSPTQITLPANSNGNLCIVVDLSKANTVQGQAGQPNYYPTINQVYPSAVTGDLVQEDLNNGGFIYELPLATFSTTATSGTVTQHNPMLNDSGWLNLDIASTGSKLWSDNGAPCYAQYRVRDNVMFLRWRGVDVSKANNGNQIGRVPWSLRPDVEIASASSDIGATSIYPVISYVNDTTTLWVRVVDNHCGNLVGSMSYPLPVGR</sequence>
<reference evidence="1 2" key="1">
    <citation type="journal article" date="2006" name="Proc. Natl. Acad. Sci. U.S.A.">
        <title>Comparative genomics of the lactic acid bacteria.</title>
        <authorList>
            <person name="Makarova K."/>
            <person name="Slesarev A."/>
            <person name="Wolf Y."/>
            <person name="Sorokin A."/>
            <person name="Mirkin B."/>
            <person name="Koonin E."/>
            <person name="Pavlov A."/>
            <person name="Pavlova N."/>
            <person name="Karamychev V."/>
            <person name="Polouchine N."/>
            <person name="Shakhova V."/>
            <person name="Grigoriev I."/>
            <person name="Lou Y."/>
            <person name="Rohksar D."/>
            <person name="Lucas S."/>
            <person name="Huang K."/>
            <person name="Goodstein D.M."/>
            <person name="Hawkins T."/>
            <person name="Plengvidhya V."/>
            <person name="Welker D."/>
            <person name="Hughes J."/>
            <person name="Goh Y."/>
            <person name="Benson A."/>
            <person name="Baldwin K."/>
            <person name="Lee J.H."/>
            <person name="Diaz-Muniz I."/>
            <person name="Dosti B."/>
            <person name="Smeianov V."/>
            <person name="Wechter W."/>
            <person name="Barabote R."/>
            <person name="Lorca G."/>
            <person name="Altermann E."/>
            <person name="Barrangou R."/>
            <person name="Ganesan B."/>
            <person name="Xie Y."/>
            <person name="Rawsthorne H."/>
            <person name="Tamir D."/>
            <person name="Parker C."/>
            <person name="Breidt F."/>
            <person name="Broadbent J."/>
            <person name="Hutkins R."/>
            <person name="O'Sullivan D."/>
            <person name="Steele J."/>
            <person name="Unlu G."/>
            <person name="Saier M."/>
            <person name="Klaenhammer T."/>
            <person name="Richardson P."/>
            <person name="Kozyavkin S."/>
            <person name="Weimer B."/>
            <person name="Mills D."/>
        </authorList>
    </citation>
    <scope>NUCLEOTIDE SEQUENCE [LARGE SCALE GENOMIC DNA]</scope>
    <source>
        <strain evidence="2">ATCC 8293 / DSM 20343 / BCRC 11652 / CCM 1803 / JCM 6124 / NCDO 523 / NBRC 100496 / NCIMB 8023 / NCTC 12954 / NRRL B-1118 / 37Y</strain>
    </source>
</reference>
<dbReference type="GeneID" id="29575903"/>
<dbReference type="AlphaFoldDB" id="Q03VQ0"/>
<evidence type="ECO:0000313" key="1">
    <source>
        <dbReference type="EMBL" id="ABJ62722.1"/>
    </source>
</evidence>